<keyword evidence="4" id="KW-1185">Reference proteome</keyword>
<comment type="caution">
    <text evidence="3">The sequence shown here is derived from an EMBL/GenBank/DDBJ whole genome shotgun (WGS) entry which is preliminary data.</text>
</comment>
<name>A0A5C6DPF2_9BACT</name>
<protein>
    <submittedName>
        <fullName evidence="3">Uncharacterized protein</fullName>
    </submittedName>
</protein>
<proteinExistence type="predicted"/>
<sequence>MRASFLFTSPFTPESDLKTATITPASSKPTKSAKNSSPPTDQGHHRRKPKPKETLKQSQADKRIDFLLRQHFDDDPDFRPLILKLAEHDPTPKKKYLAWLVKHWTGPWNPSDADLKRVARHLETHHKGAKYFSPLSWTGLRLEDAGYHADIFRYTPQTLAKLGGRIAEIIRIDEEDKQIRKGNLVITGGAEIAYKDERWTVLRVRTQSALNRLGQGCGWCVCGRGGHGYSFPFDFVLSSDGERFLAHKGEIRDRWDNSPTANLYYEIFRVVNLGSDGYDRAVAQVEEAIKTKQRHTAEIENQLMQHPDLAIWYAEKVIQGRWQEFEEFVRVATLPAGHAADYAIYCLREPWPRFENKIKRSVVPLAQYRRAFPGAIPKTDEEIFQENLAHWRAYTAKARRPWSHDSIQWQAESRERNVDFENRLLLNYSEASIKRFAKLVASLATSEIASEYRSKIQSYFTEATDEKTQVVNDELGPVICGRICRRLPEVEALIADDPESSFAYAKGISQRFLDGEAAIRTEPELWCQYTKKFLRSTPIPRQQSNHSPRVLPPRTYKVAWR</sequence>
<gene>
    <name evidence="3" type="ORF">Q31b_37580</name>
</gene>
<dbReference type="AlphaFoldDB" id="A0A5C6DPF2"/>
<evidence type="ECO:0000256" key="2">
    <source>
        <dbReference type="SAM" id="MobiDB-lite"/>
    </source>
</evidence>
<reference evidence="3 4" key="1">
    <citation type="submission" date="2019-02" db="EMBL/GenBank/DDBJ databases">
        <title>Deep-cultivation of Planctomycetes and their phenomic and genomic characterization uncovers novel biology.</title>
        <authorList>
            <person name="Wiegand S."/>
            <person name="Jogler M."/>
            <person name="Boedeker C."/>
            <person name="Pinto D."/>
            <person name="Vollmers J."/>
            <person name="Rivas-Marin E."/>
            <person name="Kohn T."/>
            <person name="Peeters S.H."/>
            <person name="Heuer A."/>
            <person name="Rast P."/>
            <person name="Oberbeckmann S."/>
            <person name="Bunk B."/>
            <person name="Jeske O."/>
            <person name="Meyerdierks A."/>
            <person name="Storesund J.E."/>
            <person name="Kallscheuer N."/>
            <person name="Luecker S."/>
            <person name="Lage O.M."/>
            <person name="Pohl T."/>
            <person name="Merkel B.J."/>
            <person name="Hornburger P."/>
            <person name="Mueller R.-W."/>
            <person name="Bruemmer F."/>
            <person name="Labrenz M."/>
            <person name="Spormann A.M."/>
            <person name="Op Den Camp H."/>
            <person name="Overmann J."/>
            <person name="Amann R."/>
            <person name="Jetten M.S.M."/>
            <person name="Mascher T."/>
            <person name="Medema M.H."/>
            <person name="Devos D.P."/>
            <person name="Kaster A.-K."/>
            <person name="Ovreas L."/>
            <person name="Rohde M."/>
            <person name="Galperin M.Y."/>
            <person name="Jogler C."/>
        </authorList>
    </citation>
    <scope>NUCLEOTIDE SEQUENCE [LARGE SCALE GENOMIC DNA]</scope>
    <source>
        <strain evidence="3 4">Q31b</strain>
    </source>
</reference>
<evidence type="ECO:0000256" key="1">
    <source>
        <dbReference type="SAM" id="Coils"/>
    </source>
</evidence>
<keyword evidence="1" id="KW-0175">Coiled coil</keyword>
<feature type="compositionally biased region" description="Basic and acidic residues" evidence="2">
    <location>
        <begin position="51"/>
        <end position="60"/>
    </location>
</feature>
<organism evidence="3 4">
    <name type="scientific">Novipirellula aureliae</name>
    <dbReference type="NCBI Taxonomy" id="2527966"/>
    <lineage>
        <taxon>Bacteria</taxon>
        <taxon>Pseudomonadati</taxon>
        <taxon>Planctomycetota</taxon>
        <taxon>Planctomycetia</taxon>
        <taxon>Pirellulales</taxon>
        <taxon>Pirellulaceae</taxon>
        <taxon>Novipirellula</taxon>
    </lineage>
</organism>
<evidence type="ECO:0000313" key="3">
    <source>
        <dbReference type="EMBL" id="TWU38680.1"/>
    </source>
</evidence>
<dbReference type="Proteomes" id="UP000315471">
    <property type="component" value="Unassembled WGS sequence"/>
</dbReference>
<feature type="coiled-coil region" evidence="1">
    <location>
        <begin position="278"/>
        <end position="305"/>
    </location>
</feature>
<evidence type="ECO:0000313" key="4">
    <source>
        <dbReference type="Proteomes" id="UP000315471"/>
    </source>
</evidence>
<feature type="region of interest" description="Disordered" evidence="2">
    <location>
        <begin position="1"/>
        <end position="60"/>
    </location>
</feature>
<feature type="compositionally biased region" description="Polar residues" evidence="2">
    <location>
        <begin position="1"/>
        <end position="40"/>
    </location>
</feature>
<accession>A0A5C6DPF2</accession>
<dbReference type="EMBL" id="SJPY01000006">
    <property type="protein sequence ID" value="TWU38680.1"/>
    <property type="molecule type" value="Genomic_DNA"/>
</dbReference>